<evidence type="ECO:0000256" key="3">
    <source>
        <dbReference type="ARBA" id="ARBA00022989"/>
    </source>
</evidence>
<feature type="transmembrane region" description="Helical" evidence="7">
    <location>
        <begin position="63"/>
        <end position="80"/>
    </location>
</feature>
<dbReference type="InterPro" id="IPR052337">
    <property type="entry name" value="SAT4-like"/>
</dbReference>
<dbReference type="Pfam" id="PF20684">
    <property type="entry name" value="Fung_rhodopsin"/>
    <property type="match status" value="1"/>
</dbReference>
<keyword evidence="2 7" id="KW-0812">Transmembrane</keyword>
<evidence type="ECO:0000259" key="8">
    <source>
        <dbReference type="Pfam" id="PF20684"/>
    </source>
</evidence>
<feature type="transmembrane region" description="Helical" evidence="7">
    <location>
        <begin position="30"/>
        <end position="51"/>
    </location>
</feature>
<proteinExistence type="inferred from homology"/>
<evidence type="ECO:0000256" key="4">
    <source>
        <dbReference type="ARBA" id="ARBA00023136"/>
    </source>
</evidence>
<evidence type="ECO:0000256" key="6">
    <source>
        <dbReference type="SAM" id="MobiDB-lite"/>
    </source>
</evidence>
<gene>
    <name evidence="9" type="ORF">B0H66DRAFT_297192</name>
</gene>
<comment type="subcellular location">
    <subcellularLocation>
        <location evidence="1">Membrane</location>
        <topology evidence="1">Multi-pass membrane protein</topology>
    </subcellularLocation>
</comment>
<evidence type="ECO:0000256" key="1">
    <source>
        <dbReference type="ARBA" id="ARBA00004141"/>
    </source>
</evidence>
<comment type="similarity">
    <text evidence="5">Belongs to the SAT4 family.</text>
</comment>
<sequence length="391" mass="42665">MSLDPSKMTPEELALIYPMPSGDPSLTTKVIASIWVMASISTIFLSLRLYCRASNVGKLWWDDFLLIVGWIFLIVSVGLQTEIFRLGYLVTSLAGGMIGPLNLSSDSCMKLALAFVKTSFALTVLRIAIGWPRYVIYVAAFIMNVTMVVHAVLVWRANCEVQQDYTFQSCWSSESGIWMNMVGSIISAITDFILALVPLHIIMGLQMKRVEKIGVAVAMSIGIFAGAVSIVKAVESHGVVKVKGPAFSHRLANLSLWIHAEPNAAIVASSIPVLRILFRDVVNKYGTPNGVSGQYIKSNQQSTFHGGVASSSAAVTAVKGDDSSETSILAQQQQHPEKVHQLHPQSRIQQTRQITIEYDTAGSLDHSTPGNWRSEGIELGTYTQKSSHGPR</sequence>
<feature type="transmembrane region" description="Helical" evidence="7">
    <location>
        <begin position="213"/>
        <end position="234"/>
    </location>
</feature>
<evidence type="ECO:0000256" key="2">
    <source>
        <dbReference type="ARBA" id="ARBA00022692"/>
    </source>
</evidence>
<evidence type="ECO:0000256" key="7">
    <source>
        <dbReference type="SAM" id="Phobius"/>
    </source>
</evidence>
<dbReference type="PANTHER" id="PTHR33048:SF42">
    <property type="entry name" value="INTEGRAL MEMBRANE PROTEIN"/>
    <property type="match status" value="1"/>
</dbReference>
<feature type="compositionally biased region" description="Polar residues" evidence="6">
    <location>
        <begin position="381"/>
        <end position="391"/>
    </location>
</feature>
<feature type="transmembrane region" description="Helical" evidence="7">
    <location>
        <begin position="135"/>
        <end position="155"/>
    </location>
</feature>
<reference evidence="9" key="2">
    <citation type="submission" date="2023-06" db="EMBL/GenBank/DDBJ databases">
        <authorList>
            <consortium name="Lawrence Berkeley National Laboratory"/>
            <person name="Haridas S."/>
            <person name="Hensen N."/>
            <person name="Bonometti L."/>
            <person name="Westerberg I."/>
            <person name="Brannstrom I.O."/>
            <person name="Guillou S."/>
            <person name="Cros-Aarteil S."/>
            <person name="Calhoun S."/>
            <person name="Kuo A."/>
            <person name="Mondo S."/>
            <person name="Pangilinan J."/>
            <person name="Riley R."/>
            <person name="Labutti K."/>
            <person name="Andreopoulos B."/>
            <person name="Lipzen A."/>
            <person name="Chen C."/>
            <person name="Yanf M."/>
            <person name="Daum C."/>
            <person name="Ng V."/>
            <person name="Clum A."/>
            <person name="Steindorff A."/>
            <person name="Ohm R."/>
            <person name="Martin F."/>
            <person name="Silar P."/>
            <person name="Natvig D."/>
            <person name="Lalanne C."/>
            <person name="Gautier V."/>
            <person name="Ament-Velasquez S.L."/>
            <person name="Kruys A."/>
            <person name="Hutchinson M.I."/>
            <person name="Powell A.J."/>
            <person name="Barry K."/>
            <person name="Miller A.N."/>
            <person name="Grigoriev I.V."/>
            <person name="Debuchy R."/>
            <person name="Gladieux P."/>
            <person name="Thoren M.H."/>
            <person name="Johannesson H."/>
        </authorList>
    </citation>
    <scope>NUCLEOTIDE SEQUENCE</scope>
    <source>
        <strain evidence="9">CBS 118394</strain>
    </source>
</reference>
<evidence type="ECO:0000313" key="9">
    <source>
        <dbReference type="EMBL" id="KAK3316523.1"/>
    </source>
</evidence>
<keyword evidence="10" id="KW-1185">Reference proteome</keyword>
<feature type="transmembrane region" description="Helical" evidence="7">
    <location>
        <begin position="111"/>
        <end position="129"/>
    </location>
</feature>
<comment type="caution">
    <text evidence="9">The sequence shown here is derived from an EMBL/GenBank/DDBJ whole genome shotgun (WGS) entry which is preliminary data.</text>
</comment>
<organism evidence="9 10">
    <name type="scientific">Apodospora peruviana</name>
    <dbReference type="NCBI Taxonomy" id="516989"/>
    <lineage>
        <taxon>Eukaryota</taxon>
        <taxon>Fungi</taxon>
        <taxon>Dikarya</taxon>
        <taxon>Ascomycota</taxon>
        <taxon>Pezizomycotina</taxon>
        <taxon>Sordariomycetes</taxon>
        <taxon>Sordariomycetidae</taxon>
        <taxon>Sordariales</taxon>
        <taxon>Lasiosphaeriaceae</taxon>
        <taxon>Apodospora</taxon>
    </lineage>
</organism>
<keyword evidence="4 7" id="KW-0472">Membrane</keyword>
<evidence type="ECO:0000313" key="10">
    <source>
        <dbReference type="Proteomes" id="UP001283341"/>
    </source>
</evidence>
<name>A0AAE0I0V9_9PEZI</name>
<evidence type="ECO:0000256" key="5">
    <source>
        <dbReference type="ARBA" id="ARBA00038359"/>
    </source>
</evidence>
<feature type="region of interest" description="Disordered" evidence="6">
    <location>
        <begin position="360"/>
        <end position="391"/>
    </location>
</feature>
<protein>
    <recommendedName>
        <fullName evidence="8">Rhodopsin domain-containing protein</fullName>
    </recommendedName>
</protein>
<dbReference type="GO" id="GO:0016020">
    <property type="term" value="C:membrane"/>
    <property type="evidence" value="ECO:0007669"/>
    <property type="project" value="UniProtKB-SubCell"/>
</dbReference>
<accession>A0AAE0I0V9</accession>
<reference evidence="9" key="1">
    <citation type="journal article" date="2023" name="Mol. Phylogenet. Evol.">
        <title>Genome-scale phylogeny and comparative genomics of the fungal order Sordariales.</title>
        <authorList>
            <person name="Hensen N."/>
            <person name="Bonometti L."/>
            <person name="Westerberg I."/>
            <person name="Brannstrom I.O."/>
            <person name="Guillou S."/>
            <person name="Cros-Aarteil S."/>
            <person name="Calhoun S."/>
            <person name="Haridas S."/>
            <person name="Kuo A."/>
            <person name="Mondo S."/>
            <person name="Pangilinan J."/>
            <person name="Riley R."/>
            <person name="LaButti K."/>
            <person name="Andreopoulos B."/>
            <person name="Lipzen A."/>
            <person name="Chen C."/>
            <person name="Yan M."/>
            <person name="Daum C."/>
            <person name="Ng V."/>
            <person name="Clum A."/>
            <person name="Steindorff A."/>
            <person name="Ohm R.A."/>
            <person name="Martin F."/>
            <person name="Silar P."/>
            <person name="Natvig D.O."/>
            <person name="Lalanne C."/>
            <person name="Gautier V."/>
            <person name="Ament-Velasquez S.L."/>
            <person name="Kruys A."/>
            <person name="Hutchinson M.I."/>
            <person name="Powell A.J."/>
            <person name="Barry K."/>
            <person name="Miller A.N."/>
            <person name="Grigoriev I.V."/>
            <person name="Debuchy R."/>
            <person name="Gladieux P."/>
            <person name="Hiltunen Thoren M."/>
            <person name="Johannesson H."/>
        </authorList>
    </citation>
    <scope>NUCLEOTIDE SEQUENCE</scope>
    <source>
        <strain evidence="9">CBS 118394</strain>
    </source>
</reference>
<keyword evidence="3 7" id="KW-1133">Transmembrane helix</keyword>
<dbReference type="Proteomes" id="UP001283341">
    <property type="component" value="Unassembled WGS sequence"/>
</dbReference>
<feature type="transmembrane region" description="Helical" evidence="7">
    <location>
        <begin position="176"/>
        <end position="201"/>
    </location>
</feature>
<dbReference type="EMBL" id="JAUEDM010000005">
    <property type="protein sequence ID" value="KAK3316523.1"/>
    <property type="molecule type" value="Genomic_DNA"/>
</dbReference>
<feature type="domain" description="Rhodopsin" evidence="8">
    <location>
        <begin position="47"/>
        <end position="279"/>
    </location>
</feature>
<dbReference type="PANTHER" id="PTHR33048">
    <property type="entry name" value="PTH11-LIKE INTEGRAL MEMBRANE PROTEIN (AFU_ORTHOLOGUE AFUA_5G11245)"/>
    <property type="match status" value="1"/>
</dbReference>
<dbReference type="InterPro" id="IPR049326">
    <property type="entry name" value="Rhodopsin_dom_fungi"/>
</dbReference>
<dbReference type="AlphaFoldDB" id="A0AAE0I0V9"/>